<sequence length="185" mass="19266">MAFDELRSNTKAQVLLGLIFGIIFGFLLQKGGVASYDVILGQLLLTDFTVVQIMMTAILVGMIGIYIMKAAGFVHLHTKVGSVGATVIGGLIFGAGFAVLGYCPGTAGAAVGSGALDALVGMIGIVIGAGIFARLYPRLDRKVLNRGIFPAETIPELLGVRAAFIVPVVAVLIVAVLFLLRMIGF</sequence>
<feature type="transmembrane region" description="Helical" evidence="1">
    <location>
        <begin position="114"/>
        <end position="136"/>
    </location>
</feature>
<name>A0ABD4TIV8_9EURY</name>
<comment type="caution">
    <text evidence="2">The sequence shown here is derived from an EMBL/GenBank/DDBJ whole genome shotgun (WGS) entry which is preliminary data.</text>
</comment>
<keyword evidence="3" id="KW-1185">Reference proteome</keyword>
<dbReference type="AlphaFoldDB" id="A0ABD4TIV8"/>
<protein>
    <submittedName>
        <fullName evidence="2">YeeE/YedE family protein</fullName>
    </submittedName>
</protein>
<keyword evidence="1" id="KW-0812">Transmembrane</keyword>
<dbReference type="Pfam" id="PF04143">
    <property type="entry name" value="Sulf_transp"/>
    <property type="match status" value="1"/>
</dbReference>
<organism evidence="2 3">
    <name type="scientific">Methanocalculus taiwanensis</name>
    <dbReference type="NCBI Taxonomy" id="106207"/>
    <lineage>
        <taxon>Archaea</taxon>
        <taxon>Methanobacteriati</taxon>
        <taxon>Methanobacteriota</taxon>
        <taxon>Stenosarchaea group</taxon>
        <taxon>Methanomicrobia</taxon>
        <taxon>Methanomicrobiales</taxon>
        <taxon>Methanocalculaceae</taxon>
        <taxon>Methanocalculus</taxon>
    </lineage>
</organism>
<gene>
    <name evidence="2" type="ORF">FTO68_00180</name>
</gene>
<dbReference type="RefSeq" id="WP_255331330.1">
    <property type="nucleotide sequence ID" value="NZ_VOTZ01000001.1"/>
</dbReference>
<feature type="transmembrane region" description="Helical" evidence="1">
    <location>
        <begin position="157"/>
        <end position="180"/>
    </location>
</feature>
<dbReference type="InterPro" id="IPR007272">
    <property type="entry name" value="Sulf_transp_TsuA/YedE"/>
</dbReference>
<reference evidence="2 3" key="1">
    <citation type="submission" date="2019-08" db="EMBL/GenBank/DDBJ databases">
        <authorList>
            <person name="Chen S.-C."/>
            <person name="Lai M.-C."/>
            <person name="You Y.-T."/>
        </authorList>
    </citation>
    <scope>NUCLEOTIDE SEQUENCE [LARGE SCALE GENOMIC DNA]</scope>
    <source>
        <strain evidence="2 3">P2F9704a</strain>
    </source>
</reference>
<evidence type="ECO:0000313" key="2">
    <source>
        <dbReference type="EMBL" id="MCQ1537427.1"/>
    </source>
</evidence>
<keyword evidence="1" id="KW-0472">Membrane</keyword>
<evidence type="ECO:0000256" key="1">
    <source>
        <dbReference type="SAM" id="Phobius"/>
    </source>
</evidence>
<feature type="transmembrane region" description="Helical" evidence="1">
    <location>
        <begin position="80"/>
        <end position="102"/>
    </location>
</feature>
<feature type="transmembrane region" description="Helical" evidence="1">
    <location>
        <begin position="48"/>
        <end position="68"/>
    </location>
</feature>
<dbReference type="Proteomes" id="UP001524383">
    <property type="component" value="Unassembled WGS sequence"/>
</dbReference>
<feature type="transmembrane region" description="Helical" evidence="1">
    <location>
        <begin position="12"/>
        <end position="28"/>
    </location>
</feature>
<accession>A0ABD4TIV8</accession>
<dbReference type="EMBL" id="VOTZ01000001">
    <property type="protein sequence ID" value="MCQ1537427.1"/>
    <property type="molecule type" value="Genomic_DNA"/>
</dbReference>
<keyword evidence="1" id="KW-1133">Transmembrane helix</keyword>
<evidence type="ECO:0000313" key="3">
    <source>
        <dbReference type="Proteomes" id="UP001524383"/>
    </source>
</evidence>
<proteinExistence type="predicted"/>